<dbReference type="Gene3D" id="1.20.200.10">
    <property type="entry name" value="Fumarase/aspartase (Central domain)"/>
    <property type="match status" value="1"/>
</dbReference>
<dbReference type="GO" id="GO:0019556">
    <property type="term" value="P:L-histidine catabolic process to glutamate and formamide"/>
    <property type="evidence" value="ECO:0007669"/>
    <property type="project" value="UniProtKB-UniPathway"/>
</dbReference>
<name>A0A2U3L4U5_9BACT</name>
<keyword evidence="4 6" id="KW-0456">Lyase</keyword>
<accession>A0A2U3L4U5</accession>
<evidence type="ECO:0000256" key="3">
    <source>
        <dbReference type="ARBA" id="ARBA00022808"/>
    </source>
</evidence>
<evidence type="ECO:0000256" key="6">
    <source>
        <dbReference type="HAMAP-Rule" id="MF_00229"/>
    </source>
</evidence>
<evidence type="ECO:0000313" key="11">
    <source>
        <dbReference type="Proteomes" id="UP000238701"/>
    </source>
</evidence>
<dbReference type="InterPro" id="IPR022313">
    <property type="entry name" value="Phe/His_NH3-lyase_AS"/>
</dbReference>
<comment type="subcellular location">
    <subcellularLocation>
        <location evidence="6 9">Cytoplasm</location>
    </subcellularLocation>
</comment>
<dbReference type="Gene3D" id="1.10.275.10">
    <property type="entry name" value="Fumarase/aspartase (N-terminal domain)"/>
    <property type="match status" value="1"/>
</dbReference>
<keyword evidence="3 6" id="KW-0369">Histidine metabolism</keyword>
<feature type="modified residue" description="2,3-didehydroalanine (Ser)" evidence="6">
    <location>
        <position position="144"/>
    </location>
</feature>
<dbReference type="GO" id="GO:0019557">
    <property type="term" value="P:L-histidine catabolic process to glutamate and formate"/>
    <property type="evidence" value="ECO:0007669"/>
    <property type="project" value="UniProtKB-UniPathway"/>
</dbReference>
<evidence type="ECO:0000256" key="8">
    <source>
        <dbReference type="RuleBase" id="RU004479"/>
    </source>
</evidence>
<dbReference type="InterPro" id="IPR001106">
    <property type="entry name" value="Aromatic_Lyase"/>
</dbReference>
<evidence type="ECO:0000256" key="2">
    <source>
        <dbReference type="ARBA" id="ARBA00012994"/>
    </source>
</evidence>
<dbReference type="Proteomes" id="UP000238701">
    <property type="component" value="Unassembled WGS sequence"/>
</dbReference>
<reference evidence="11" key="1">
    <citation type="submission" date="2018-02" db="EMBL/GenBank/DDBJ databases">
        <authorList>
            <person name="Hausmann B."/>
        </authorList>
    </citation>
    <scope>NUCLEOTIDE SEQUENCE [LARGE SCALE GENOMIC DNA]</scope>
    <source>
        <strain evidence="11">Peat soil MAG SbA1</strain>
    </source>
</reference>
<protein>
    <recommendedName>
        <fullName evidence="2 6">Histidine ammonia-lyase</fullName>
        <shortName evidence="6">Histidase</shortName>
        <ecNumber evidence="2 6">4.3.1.3</ecNumber>
    </recommendedName>
</protein>
<evidence type="ECO:0000256" key="5">
    <source>
        <dbReference type="ARBA" id="ARBA00049269"/>
    </source>
</evidence>
<comment type="pathway">
    <text evidence="1 6 8">Amino-acid degradation; L-histidine degradation into L-glutamate; N-formimidoyl-L-glutamate from L-histidine: step 1/3.</text>
</comment>
<dbReference type="PROSITE" id="PS00488">
    <property type="entry name" value="PAL_HISTIDASE"/>
    <property type="match status" value="1"/>
</dbReference>
<evidence type="ECO:0000256" key="7">
    <source>
        <dbReference type="RuleBase" id="RU003954"/>
    </source>
</evidence>
<evidence type="ECO:0000256" key="4">
    <source>
        <dbReference type="ARBA" id="ARBA00023239"/>
    </source>
</evidence>
<dbReference type="UniPathway" id="UPA00379">
    <property type="reaction ID" value="UER00549"/>
</dbReference>
<proteinExistence type="inferred from homology"/>
<dbReference type="InterPro" id="IPR024083">
    <property type="entry name" value="Fumarase/histidase_N"/>
</dbReference>
<organism evidence="10 11">
    <name type="scientific">Candidatus Sulfotelmatobacter kueseliae</name>
    <dbReference type="NCBI Taxonomy" id="2042962"/>
    <lineage>
        <taxon>Bacteria</taxon>
        <taxon>Pseudomonadati</taxon>
        <taxon>Acidobacteriota</taxon>
        <taxon>Terriglobia</taxon>
        <taxon>Terriglobales</taxon>
        <taxon>Candidatus Korobacteraceae</taxon>
        <taxon>Candidatus Sulfotelmatobacter</taxon>
    </lineage>
</organism>
<dbReference type="GO" id="GO:0004397">
    <property type="term" value="F:histidine ammonia-lyase activity"/>
    <property type="evidence" value="ECO:0007669"/>
    <property type="project" value="UniProtKB-UniRule"/>
</dbReference>
<dbReference type="AlphaFoldDB" id="A0A2U3L4U5"/>
<comment type="catalytic activity">
    <reaction evidence="5 6 8">
        <text>L-histidine = trans-urocanate + NH4(+)</text>
        <dbReference type="Rhea" id="RHEA:21232"/>
        <dbReference type="ChEBI" id="CHEBI:17771"/>
        <dbReference type="ChEBI" id="CHEBI:28938"/>
        <dbReference type="ChEBI" id="CHEBI:57595"/>
        <dbReference type="EC" id="4.3.1.3"/>
    </reaction>
</comment>
<comment type="PTM">
    <text evidence="6">Contains an active site 4-methylidene-imidazol-5-one (MIO), which is formed autocatalytically by cyclization and dehydration of residues Ala-Ser-Gly.</text>
</comment>
<evidence type="ECO:0000256" key="9">
    <source>
        <dbReference type="RuleBase" id="RU004480"/>
    </source>
</evidence>
<evidence type="ECO:0000313" key="10">
    <source>
        <dbReference type="EMBL" id="SPF46943.1"/>
    </source>
</evidence>
<dbReference type="SUPFAM" id="SSF48557">
    <property type="entry name" value="L-aspartase-like"/>
    <property type="match status" value="1"/>
</dbReference>
<dbReference type="PANTHER" id="PTHR10362">
    <property type="entry name" value="HISTIDINE AMMONIA-LYASE"/>
    <property type="match status" value="1"/>
</dbReference>
<dbReference type="FunFam" id="1.10.275.10:FF:000005">
    <property type="entry name" value="Histidine ammonia-lyase"/>
    <property type="match status" value="1"/>
</dbReference>
<evidence type="ECO:0000256" key="1">
    <source>
        <dbReference type="ARBA" id="ARBA00005113"/>
    </source>
</evidence>
<dbReference type="InterPro" id="IPR008948">
    <property type="entry name" value="L-Aspartase-like"/>
</dbReference>
<keyword evidence="6" id="KW-0963">Cytoplasm</keyword>
<dbReference type="CDD" id="cd00332">
    <property type="entry name" value="PAL-HAL"/>
    <property type="match status" value="1"/>
</dbReference>
<gene>
    <name evidence="6 10" type="primary">hutH</name>
    <name evidence="10" type="ORF">SBA1_70008</name>
</gene>
<dbReference type="EMBL" id="OMOD01000166">
    <property type="protein sequence ID" value="SPF46943.1"/>
    <property type="molecule type" value="Genomic_DNA"/>
</dbReference>
<dbReference type="EC" id="4.3.1.3" evidence="2 6"/>
<sequence>MKALHINGNDLTLEAVREVAAEKRPVLLDPDAREAVNRARAVVDALVANNKISYAITTGVGKLSDVHIVGDQIRELQVNLVRSHAVGVGSPLALPDTRAMMLLRANSLSKGNSGMRAIVIDTLCEMLNRGVTPMVPSQGSVGASGDLAPLAHLALALIGEGECFNEAEKGARIPSAEAMKRAQIKPLVLEAKEAVSLINGTQAMLAIGTLMLLAAETLVDTADVIGAMTCDALKGTNVAFDERIQRARPHAGQIKTAANLRHLLEQSEVRQSHSDCGRVQDAYSLRCIPQVHGAVRDTLAHCRAVFETEMNSAVDNPLVFVKNPKAMDGEGDVISGGNFHGQPLAFALDFLAIALSALAGISERRLERMVNPALSEGLPPFLAPGAGMNSGFMMPQVTAAALVSENKVLAHPASVDSITTSGNKEDFVSMGMTAANKLKRVVENTRNTLAIEAMAAAQAIDFLAPLKTSRPLQAAHAAIRAVCATMDKDRVMYQDFVRIAELIACGKVAEVVR</sequence>
<dbReference type="FunFam" id="1.20.200.10:FF:000003">
    <property type="entry name" value="Histidine ammonia-lyase"/>
    <property type="match status" value="1"/>
</dbReference>
<dbReference type="InterPro" id="IPR005921">
    <property type="entry name" value="HutH"/>
</dbReference>
<dbReference type="NCBIfam" id="TIGR01225">
    <property type="entry name" value="hutH"/>
    <property type="match status" value="1"/>
</dbReference>
<comment type="similarity">
    <text evidence="6 7">Belongs to the PAL/histidase family.</text>
</comment>
<dbReference type="Pfam" id="PF00221">
    <property type="entry name" value="Lyase_aromatic"/>
    <property type="match status" value="1"/>
</dbReference>
<dbReference type="HAMAP" id="MF_00229">
    <property type="entry name" value="His_ammonia_lyase"/>
    <property type="match status" value="1"/>
</dbReference>
<dbReference type="OrthoDB" id="9806955at2"/>
<dbReference type="NCBIfam" id="NF006871">
    <property type="entry name" value="PRK09367.1"/>
    <property type="match status" value="1"/>
</dbReference>
<dbReference type="GO" id="GO:0005737">
    <property type="term" value="C:cytoplasm"/>
    <property type="evidence" value="ECO:0007669"/>
    <property type="project" value="UniProtKB-SubCell"/>
</dbReference>
<feature type="cross-link" description="5-imidazolinone (Ala-Gly)" evidence="6">
    <location>
        <begin position="143"/>
        <end position="145"/>
    </location>
</feature>